<comment type="caution">
    <text evidence="2">The sequence shown here is derived from an EMBL/GenBank/DDBJ whole genome shotgun (WGS) entry which is preliminary data.</text>
</comment>
<dbReference type="EMBL" id="MOOB01000032">
    <property type="protein sequence ID" value="OQE83469.1"/>
    <property type="molecule type" value="Genomic_DNA"/>
</dbReference>
<accession>A0A1V6Y7W2</accession>
<evidence type="ECO:0000313" key="2">
    <source>
        <dbReference type="EMBL" id="OQE83469.1"/>
    </source>
</evidence>
<name>A0A1V6Y7W2_PENNA</name>
<gene>
    <name evidence="2" type="ORF">PENNAL_c0032G10262</name>
</gene>
<dbReference type="InterPro" id="IPR041018">
    <property type="entry name" value="ADPRTs_Tse2"/>
</dbReference>
<dbReference type="OMA" id="FPATMYR"/>
<dbReference type="Proteomes" id="UP000191691">
    <property type="component" value="Unassembled WGS sequence"/>
</dbReference>
<proteinExistence type="predicted"/>
<dbReference type="Pfam" id="PF18648">
    <property type="entry name" value="ADPRTs_Tse2"/>
    <property type="match status" value="1"/>
</dbReference>
<evidence type="ECO:0000259" key="1">
    <source>
        <dbReference type="Pfam" id="PF18648"/>
    </source>
</evidence>
<organism evidence="2 3">
    <name type="scientific">Penicillium nalgiovense</name>
    <dbReference type="NCBI Taxonomy" id="60175"/>
    <lineage>
        <taxon>Eukaryota</taxon>
        <taxon>Fungi</taxon>
        <taxon>Dikarya</taxon>
        <taxon>Ascomycota</taxon>
        <taxon>Pezizomycotina</taxon>
        <taxon>Eurotiomycetes</taxon>
        <taxon>Eurotiomycetidae</taxon>
        <taxon>Eurotiales</taxon>
        <taxon>Aspergillaceae</taxon>
        <taxon>Penicillium</taxon>
    </lineage>
</organism>
<sequence length="211" mass="24366">MLATYWLPAARLNMNQARKFSLLSTHASFPATMYRYQLDRRATLYDVTQDETRHRKDAVNVSKDGLVHAAISKSSPYSNGPIFMPNSRLMQQMLRFDFERYQEEIADGKCLMDPTVFCVPRGMMFSMFNFSEKHKLMSLGTPIPPALVLWREGVSRFSLQPSSPMKIEKLNDVLSEFYEKSATVVGAEEWIEKHPYRESFADGNEKGWMEV</sequence>
<keyword evidence="3" id="KW-1185">Reference proteome</keyword>
<evidence type="ECO:0000313" key="3">
    <source>
        <dbReference type="Proteomes" id="UP000191691"/>
    </source>
</evidence>
<protein>
    <recommendedName>
        <fullName evidence="1">Tse2 ADP-ribosyltransferase toxin domain-containing protein</fullName>
    </recommendedName>
</protein>
<dbReference type="AlphaFoldDB" id="A0A1V6Y7W2"/>
<reference evidence="3" key="1">
    <citation type="journal article" date="2017" name="Nat. Microbiol.">
        <title>Global analysis of biosynthetic gene clusters reveals vast potential of secondary metabolite production in Penicillium species.</title>
        <authorList>
            <person name="Nielsen J.C."/>
            <person name="Grijseels S."/>
            <person name="Prigent S."/>
            <person name="Ji B."/>
            <person name="Dainat J."/>
            <person name="Nielsen K.F."/>
            <person name="Frisvad J.C."/>
            <person name="Workman M."/>
            <person name="Nielsen J."/>
        </authorList>
    </citation>
    <scope>NUCLEOTIDE SEQUENCE [LARGE SCALE GENOMIC DNA]</scope>
    <source>
        <strain evidence="3">IBT 13039</strain>
    </source>
</reference>
<feature type="domain" description="Tse2 ADP-ribosyltransferase toxin" evidence="1">
    <location>
        <begin position="31"/>
        <end position="190"/>
    </location>
</feature>